<evidence type="ECO:0000256" key="6">
    <source>
        <dbReference type="ARBA" id="ARBA00022448"/>
    </source>
</evidence>
<evidence type="ECO:0000256" key="17">
    <source>
        <dbReference type="RuleBase" id="RU003297"/>
    </source>
</evidence>
<evidence type="ECO:0000259" key="19">
    <source>
        <dbReference type="Pfam" id="PF01059"/>
    </source>
</evidence>
<comment type="subcellular location">
    <subcellularLocation>
        <location evidence="2 17">Mitochondrion membrane</location>
        <topology evidence="2 17">Multi-pass membrane protein</topology>
    </subcellularLocation>
</comment>
<comment type="catalytic activity">
    <reaction evidence="16 17">
        <text>a ubiquinone + NADH + 5 H(+)(in) = a ubiquinol + NAD(+) + 4 H(+)(out)</text>
        <dbReference type="Rhea" id="RHEA:29091"/>
        <dbReference type="Rhea" id="RHEA-COMP:9565"/>
        <dbReference type="Rhea" id="RHEA-COMP:9566"/>
        <dbReference type="ChEBI" id="CHEBI:15378"/>
        <dbReference type="ChEBI" id="CHEBI:16389"/>
        <dbReference type="ChEBI" id="CHEBI:17976"/>
        <dbReference type="ChEBI" id="CHEBI:57540"/>
        <dbReference type="ChEBI" id="CHEBI:57945"/>
        <dbReference type="EC" id="7.1.1.2"/>
    </reaction>
</comment>
<protein>
    <recommendedName>
        <fullName evidence="5 17">NADH-ubiquinone oxidoreductase chain 4</fullName>
        <ecNumber evidence="4 17">7.1.1.2</ecNumber>
    </recommendedName>
</protein>
<dbReference type="GO" id="GO:0015990">
    <property type="term" value="P:electron transport coupled proton transport"/>
    <property type="evidence" value="ECO:0007669"/>
    <property type="project" value="TreeGrafter"/>
</dbReference>
<feature type="transmembrane region" description="Helical" evidence="17">
    <location>
        <begin position="110"/>
        <end position="130"/>
    </location>
</feature>
<keyword evidence="13 17" id="KW-0830">Ubiquinone</keyword>
<feature type="transmembrane region" description="Helical" evidence="17">
    <location>
        <begin position="370"/>
        <end position="398"/>
    </location>
</feature>
<proteinExistence type="inferred from homology"/>
<evidence type="ECO:0000256" key="12">
    <source>
        <dbReference type="ARBA" id="ARBA00023027"/>
    </source>
</evidence>
<evidence type="ECO:0000256" key="9">
    <source>
        <dbReference type="ARBA" id="ARBA00022967"/>
    </source>
</evidence>
<dbReference type="PANTHER" id="PTHR43507">
    <property type="entry name" value="NADH-UBIQUINONE OXIDOREDUCTASE CHAIN 4"/>
    <property type="match status" value="1"/>
</dbReference>
<dbReference type="GO" id="GO:0008137">
    <property type="term" value="F:NADH dehydrogenase (ubiquinone) activity"/>
    <property type="evidence" value="ECO:0007669"/>
    <property type="project" value="UniProtKB-UniRule"/>
</dbReference>
<feature type="domain" description="NADH:ubiquinone oxidoreductase chain 4 N-terminal" evidence="19">
    <location>
        <begin position="1"/>
        <end position="101"/>
    </location>
</feature>
<feature type="transmembrane region" description="Helical" evidence="17">
    <location>
        <begin position="214"/>
        <end position="236"/>
    </location>
</feature>
<reference evidence="20" key="2">
    <citation type="submission" date="2014-04" db="EMBL/GenBank/DDBJ databases">
        <authorList>
            <person name="Wei S.-J."/>
            <person name="Niu F.-F."/>
            <person name="Fan X.-L."/>
            <person name="Du B.-Z."/>
        </authorList>
    </citation>
    <scope>NUCLEOTIDE SEQUENCE</scope>
</reference>
<dbReference type="GeneID" id="19909136"/>
<gene>
    <name evidence="20" type="primary">ND4</name>
</gene>
<feature type="transmembrane region" description="Helical" evidence="17">
    <location>
        <begin position="7"/>
        <end position="35"/>
    </location>
</feature>
<dbReference type="GO" id="GO:0003954">
    <property type="term" value="F:NADH dehydrogenase activity"/>
    <property type="evidence" value="ECO:0007669"/>
    <property type="project" value="TreeGrafter"/>
</dbReference>
<sequence length="443" mass="51534">MMELIGFLLFLIPLSLMSLWWEVCLFMSFYMFYMIMNYNMFNYFSLFSYSFGGDMLSILLIFLSFWIVYLMIIASYKVYIENNNISEFLFICLLLLIFLCLSFMSTNIFLFYIFFEASLIPTLFLIYGWGYQPERLSAGFYFLFYTMFGSLPLLISVFFIYKYNYSLFFFILSSLDNFYLSLSLVLAFLIKLPMVFFHFWLLKAHVEAPISGSMILAGVLLKLGGYGLIRIMFFLYTFFYKYSYFFIGLSLFGMFMVGFICLVQIDMKCLIAYSSVAHMGMVICGLLSFNTWGILGSVLLMIGHGLCSSSMFCLANISYERTHSRSLMINKGLINLMPSLSLMWFITMINNMSSPPSLNLLGEIILINSIMSFSTMSFLFLMFASFLSCCYSIYLYSIINHGSLYSGFNFMSSIYTREYLLLFMHLLPLNILILKADIFFLIS</sequence>
<dbReference type="InterPro" id="IPR003918">
    <property type="entry name" value="NADH_UbQ_OxRdtase"/>
</dbReference>
<feature type="domain" description="NADH:quinone oxidoreductase/Mrp antiporter transmembrane" evidence="18">
    <location>
        <begin position="105"/>
        <end position="388"/>
    </location>
</feature>
<comment type="function">
    <text evidence="1">Core subunit of the mitochondrial membrane respiratory chain NADH dehydrogenase (Complex I) that is believed to belong to the minimal assembly required for catalysis. Complex I functions in the transfer of electrons from NADH to the respiratory chain. The immediate electron acceptor for the enzyme is believed to be ubiquinone.</text>
</comment>
<dbReference type="GO" id="GO:0031966">
    <property type="term" value="C:mitochondrial membrane"/>
    <property type="evidence" value="ECO:0007669"/>
    <property type="project" value="UniProtKB-SubCell"/>
</dbReference>
<feature type="transmembrane region" description="Helical" evidence="17">
    <location>
        <begin position="55"/>
        <end position="76"/>
    </location>
</feature>
<keyword evidence="10 17" id="KW-0249">Electron transport</keyword>
<feature type="transmembrane region" description="Helical" evidence="17">
    <location>
        <begin position="242"/>
        <end position="263"/>
    </location>
</feature>
<feature type="transmembrane region" description="Helical" evidence="17">
    <location>
        <begin position="181"/>
        <end position="202"/>
    </location>
</feature>
<reference evidence="20" key="1">
    <citation type="journal article" date="2014" name="Mitochondrial DNA">
        <title>The complete mitochondrial genome of the predatory bug Orius sauteri (Poppius) (Hemiptera: Anthocoridae).</title>
        <authorList>
            <person name="Du B.Z."/>
            <person name="Niu F.F."/>
            <person name="Wei S.J."/>
        </authorList>
    </citation>
    <scope>NUCLEOTIDE SEQUENCE</scope>
</reference>
<dbReference type="PRINTS" id="PR01437">
    <property type="entry name" value="NUOXDRDTASE4"/>
</dbReference>
<feature type="transmembrane region" description="Helical" evidence="17">
    <location>
        <begin position="88"/>
        <end position="104"/>
    </location>
</feature>
<keyword evidence="12 17" id="KW-0520">NAD</keyword>
<feature type="transmembrane region" description="Helical" evidence="17">
    <location>
        <begin position="295"/>
        <end position="317"/>
    </location>
</feature>
<evidence type="ECO:0000313" key="20">
    <source>
        <dbReference type="EMBL" id="AID61658.1"/>
    </source>
</evidence>
<dbReference type="GO" id="GO:0042773">
    <property type="term" value="P:ATP synthesis coupled electron transport"/>
    <property type="evidence" value="ECO:0007669"/>
    <property type="project" value="InterPro"/>
</dbReference>
<feature type="transmembrane region" description="Helical" evidence="17">
    <location>
        <begin position="329"/>
        <end position="350"/>
    </location>
</feature>
<dbReference type="Pfam" id="PF01059">
    <property type="entry name" value="Oxidored_q5_N"/>
    <property type="match status" value="1"/>
</dbReference>
<organism evidence="20">
    <name type="scientific">Orius sauteri</name>
    <name type="common">Minute pirate bug</name>
    <dbReference type="NCBI Taxonomy" id="82747"/>
    <lineage>
        <taxon>Eukaryota</taxon>
        <taxon>Metazoa</taxon>
        <taxon>Ecdysozoa</taxon>
        <taxon>Arthropoda</taxon>
        <taxon>Hexapoda</taxon>
        <taxon>Insecta</taxon>
        <taxon>Pterygota</taxon>
        <taxon>Neoptera</taxon>
        <taxon>Paraneoptera</taxon>
        <taxon>Hemiptera</taxon>
        <taxon>Heteroptera</taxon>
        <taxon>Panheteroptera</taxon>
        <taxon>Cimicomorpha</taxon>
        <taxon>Anthocoridae</taxon>
        <taxon>Anthocorinae</taxon>
        <taxon>Orius</taxon>
    </lineage>
</organism>
<dbReference type="Pfam" id="PF00361">
    <property type="entry name" value="Proton_antipo_M"/>
    <property type="match status" value="1"/>
</dbReference>
<dbReference type="EMBL" id="KJ671626">
    <property type="protein sequence ID" value="AID61658.1"/>
    <property type="molecule type" value="Genomic_DNA"/>
</dbReference>
<feature type="transmembrane region" description="Helical" evidence="17">
    <location>
        <begin position="142"/>
        <end position="161"/>
    </location>
</feature>
<evidence type="ECO:0000256" key="13">
    <source>
        <dbReference type="ARBA" id="ARBA00023075"/>
    </source>
</evidence>
<comment type="similarity">
    <text evidence="3 17">Belongs to the complex I subunit 4 family.</text>
</comment>
<evidence type="ECO:0000256" key="7">
    <source>
        <dbReference type="ARBA" id="ARBA00022660"/>
    </source>
</evidence>
<dbReference type="CTD" id="4538"/>
<keyword evidence="6 17" id="KW-0813">Transport</keyword>
<dbReference type="InterPro" id="IPR000260">
    <property type="entry name" value="NADH4_N"/>
</dbReference>
<feature type="transmembrane region" description="Helical" evidence="17">
    <location>
        <begin position="419"/>
        <end position="442"/>
    </location>
</feature>
<evidence type="ECO:0000256" key="2">
    <source>
        <dbReference type="ARBA" id="ARBA00004225"/>
    </source>
</evidence>
<comment type="function">
    <text evidence="17">Core subunit of the mitochondrial membrane respiratory chain NADH dehydrogenase (Complex I) which catalyzes electron transfer from NADH through the respiratory chain, using ubiquinone as an electron acceptor. Essential for the catalytic activity and assembly of complex I.</text>
</comment>
<dbReference type="AlphaFoldDB" id="A0A068FCE8"/>
<keyword evidence="14 17" id="KW-0496">Mitochondrion</keyword>
<feature type="transmembrane region" description="Helical" evidence="17">
    <location>
        <begin position="270"/>
        <end position="289"/>
    </location>
</feature>
<keyword evidence="7 17" id="KW-0679">Respiratory chain</keyword>
<evidence type="ECO:0000256" key="16">
    <source>
        <dbReference type="ARBA" id="ARBA00049551"/>
    </source>
</evidence>
<evidence type="ECO:0000256" key="14">
    <source>
        <dbReference type="ARBA" id="ARBA00023128"/>
    </source>
</evidence>
<dbReference type="GO" id="GO:0048039">
    <property type="term" value="F:ubiquinone binding"/>
    <property type="evidence" value="ECO:0007669"/>
    <property type="project" value="TreeGrafter"/>
</dbReference>
<evidence type="ECO:0000256" key="11">
    <source>
        <dbReference type="ARBA" id="ARBA00022989"/>
    </source>
</evidence>
<geneLocation type="mitochondrion" evidence="20"/>
<dbReference type="InterPro" id="IPR001750">
    <property type="entry name" value="ND/Mrp_TM"/>
</dbReference>
<dbReference type="PANTHER" id="PTHR43507:SF20">
    <property type="entry name" value="NADH-UBIQUINONE OXIDOREDUCTASE CHAIN 4"/>
    <property type="match status" value="1"/>
</dbReference>
<evidence type="ECO:0000256" key="5">
    <source>
        <dbReference type="ARBA" id="ARBA00021006"/>
    </source>
</evidence>
<evidence type="ECO:0000256" key="15">
    <source>
        <dbReference type="ARBA" id="ARBA00023136"/>
    </source>
</evidence>
<keyword evidence="8 17" id="KW-0812">Transmembrane</keyword>
<evidence type="ECO:0000256" key="8">
    <source>
        <dbReference type="ARBA" id="ARBA00022692"/>
    </source>
</evidence>
<evidence type="ECO:0000259" key="18">
    <source>
        <dbReference type="Pfam" id="PF00361"/>
    </source>
</evidence>
<evidence type="ECO:0000256" key="3">
    <source>
        <dbReference type="ARBA" id="ARBA00009025"/>
    </source>
</evidence>
<keyword evidence="11 17" id="KW-1133">Transmembrane helix</keyword>
<evidence type="ECO:0000256" key="10">
    <source>
        <dbReference type="ARBA" id="ARBA00022982"/>
    </source>
</evidence>
<keyword evidence="9" id="KW-1278">Translocase</keyword>
<evidence type="ECO:0000256" key="1">
    <source>
        <dbReference type="ARBA" id="ARBA00003257"/>
    </source>
</evidence>
<dbReference type="RefSeq" id="YP_009048947.1">
    <property type="nucleotide sequence ID" value="NC_024583.1"/>
</dbReference>
<keyword evidence="15 17" id="KW-0472">Membrane</keyword>
<dbReference type="EC" id="7.1.1.2" evidence="4 17"/>
<name>A0A068FCE8_ORISA</name>
<evidence type="ECO:0000256" key="4">
    <source>
        <dbReference type="ARBA" id="ARBA00012944"/>
    </source>
</evidence>
<accession>A0A068FCE8</accession>